<proteinExistence type="predicted"/>
<accession>A0A1T4JMD3</accession>
<dbReference type="Proteomes" id="UP000190625">
    <property type="component" value="Unassembled WGS sequence"/>
</dbReference>
<evidence type="ECO:0000259" key="1">
    <source>
        <dbReference type="Pfam" id="PF12654"/>
    </source>
</evidence>
<reference evidence="3" key="1">
    <citation type="submission" date="2017-02" db="EMBL/GenBank/DDBJ databases">
        <authorList>
            <person name="Varghese N."/>
            <person name="Submissions S."/>
        </authorList>
    </citation>
    <scope>NUCLEOTIDE SEQUENCE [LARGE SCALE GENOMIC DNA]</scope>
    <source>
        <strain evidence="3">ATCC BAA-73</strain>
    </source>
</reference>
<dbReference type="InterPro" id="IPR024264">
    <property type="entry name" value="DUF3786"/>
</dbReference>
<dbReference type="EMBL" id="FUWM01000003">
    <property type="protein sequence ID" value="SJZ31308.1"/>
    <property type="molecule type" value="Genomic_DNA"/>
</dbReference>
<evidence type="ECO:0000313" key="2">
    <source>
        <dbReference type="EMBL" id="SJZ31308.1"/>
    </source>
</evidence>
<evidence type="ECO:0000313" key="3">
    <source>
        <dbReference type="Proteomes" id="UP000190625"/>
    </source>
</evidence>
<protein>
    <recommendedName>
        <fullName evidence="1">DUF3786 domain-containing protein</fullName>
    </recommendedName>
</protein>
<organism evidence="2 3">
    <name type="scientific">Selenihalanaerobacter shriftii</name>
    <dbReference type="NCBI Taxonomy" id="142842"/>
    <lineage>
        <taxon>Bacteria</taxon>
        <taxon>Bacillati</taxon>
        <taxon>Bacillota</taxon>
        <taxon>Clostridia</taxon>
        <taxon>Halanaerobiales</taxon>
        <taxon>Halobacteroidaceae</taxon>
        <taxon>Selenihalanaerobacter</taxon>
    </lineage>
</organism>
<name>A0A1T4JMD3_9FIRM</name>
<keyword evidence="3" id="KW-1185">Reference proteome</keyword>
<dbReference type="Pfam" id="PF12654">
    <property type="entry name" value="DUF3786"/>
    <property type="match status" value="1"/>
</dbReference>
<sequence length="217" mass="24517">MRKMKEFKTDYEQDNDIISYQKAQKKLSALDPQVIVNNTDALFDPDNNRFKLKILGKEHFVSYPEGKVTTVEGKKIHFPLNVLILHYLTQASGRPLKGKLISYREVPEGGEVYYGAFKRAAIDPLVQNFGHKPELLLKASKHLNGKQVSIGDYSITLPFFPKIPITFVIWQGDDEFAPSGNILFDGSAISYLSVKDLAFVGNISIRKLINITENIKD</sequence>
<dbReference type="OrthoDB" id="159408at2"/>
<gene>
    <name evidence="2" type="ORF">SAMN02745118_00198</name>
</gene>
<feature type="domain" description="DUF3786" evidence="1">
    <location>
        <begin position="31"/>
        <end position="206"/>
    </location>
</feature>
<dbReference type="RefSeq" id="WP_078808729.1">
    <property type="nucleotide sequence ID" value="NZ_FUWM01000003.1"/>
</dbReference>
<dbReference type="AlphaFoldDB" id="A0A1T4JMD3"/>
<dbReference type="STRING" id="142842.SAMN02745118_00198"/>